<feature type="transmembrane region" description="Helical" evidence="1">
    <location>
        <begin position="21"/>
        <end position="42"/>
    </location>
</feature>
<evidence type="ECO:0000256" key="1">
    <source>
        <dbReference type="SAM" id="Phobius"/>
    </source>
</evidence>
<proteinExistence type="predicted"/>
<feature type="transmembrane region" description="Helical" evidence="1">
    <location>
        <begin position="48"/>
        <end position="71"/>
    </location>
</feature>
<evidence type="ECO:0000313" key="2">
    <source>
        <dbReference type="EMBL" id="KAF9060188.1"/>
    </source>
</evidence>
<organism evidence="2 3">
    <name type="scientific">Rhodocollybia butyracea</name>
    <dbReference type="NCBI Taxonomy" id="206335"/>
    <lineage>
        <taxon>Eukaryota</taxon>
        <taxon>Fungi</taxon>
        <taxon>Dikarya</taxon>
        <taxon>Basidiomycota</taxon>
        <taxon>Agaricomycotina</taxon>
        <taxon>Agaricomycetes</taxon>
        <taxon>Agaricomycetidae</taxon>
        <taxon>Agaricales</taxon>
        <taxon>Marasmiineae</taxon>
        <taxon>Omphalotaceae</taxon>
        <taxon>Rhodocollybia</taxon>
    </lineage>
</organism>
<keyword evidence="1" id="KW-0472">Membrane</keyword>
<evidence type="ECO:0000313" key="3">
    <source>
        <dbReference type="Proteomes" id="UP000772434"/>
    </source>
</evidence>
<keyword evidence="3" id="KW-1185">Reference proteome</keyword>
<name>A0A9P5PAC1_9AGAR</name>
<keyword evidence="1" id="KW-0812">Transmembrane</keyword>
<protein>
    <submittedName>
        <fullName evidence="2">Uncharacterized protein</fullName>
    </submittedName>
</protein>
<dbReference type="AlphaFoldDB" id="A0A9P5PAC1"/>
<reference evidence="2" key="1">
    <citation type="submission" date="2020-11" db="EMBL/GenBank/DDBJ databases">
        <authorList>
            <consortium name="DOE Joint Genome Institute"/>
            <person name="Ahrendt S."/>
            <person name="Riley R."/>
            <person name="Andreopoulos W."/>
            <person name="Labutti K."/>
            <person name="Pangilinan J."/>
            <person name="Ruiz-Duenas F.J."/>
            <person name="Barrasa J.M."/>
            <person name="Sanchez-Garcia M."/>
            <person name="Camarero S."/>
            <person name="Miyauchi S."/>
            <person name="Serrano A."/>
            <person name="Linde D."/>
            <person name="Babiker R."/>
            <person name="Drula E."/>
            <person name="Ayuso-Fernandez I."/>
            <person name="Pacheco R."/>
            <person name="Padilla G."/>
            <person name="Ferreira P."/>
            <person name="Barriuso J."/>
            <person name="Kellner H."/>
            <person name="Castanera R."/>
            <person name="Alfaro M."/>
            <person name="Ramirez L."/>
            <person name="Pisabarro A.G."/>
            <person name="Kuo A."/>
            <person name="Tritt A."/>
            <person name="Lipzen A."/>
            <person name="He G."/>
            <person name="Yan M."/>
            <person name="Ng V."/>
            <person name="Cullen D."/>
            <person name="Martin F."/>
            <person name="Rosso M.-N."/>
            <person name="Henrissat B."/>
            <person name="Hibbett D."/>
            <person name="Martinez A.T."/>
            <person name="Grigoriev I.V."/>
        </authorList>
    </citation>
    <scope>NUCLEOTIDE SEQUENCE</scope>
    <source>
        <strain evidence="2">AH 40177</strain>
    </source>
</reference>
<comment type="caution">
    <text evidence="2">The sequence shown here is derived from an EMBL/GenBank/DDBJ whole genome shotgun (WGS) entry which is preliminary data.</text>
</comment>
<accession>A0A9P5PAC1</accession>
<keyword evidence="1" id="KW-1133">Transmembrane helix</keyword>
<sequence>MGYICQHVLTALAALPIARCIPWYFCGNFFLVIYHALSLFYHPPGGSIIFGWDCYIAITQLISFLLMKFVWWISLERLNRLNQLKRRT</sequence>
<dbReference type="Proteomes" id="UP000772434">
    <property type="component" value="Unassembled WGS sequence"/>
</dbReference>
<dbReference type="EMBL" id="JADNRY010000256">
    <property type="protein sequence ID" value="KAF9060188.1"/>
    <property type="molecule type" value="Genomic_DNA"/>
</dbReference>
<gene>
    <name evidence="2" type="ORF">BDP27DRAFT_1340053</name>
</gene>